<dbReference type="InterPro" id="IPR020846">
    <property type="entry name" value="MFS_dom"/>
</dbReference>
<dbReference type="Gene3D" id="1.20.1250.20">
    <property type="entry name" value="MFS general substrate transporter like domains"/>
    <property type="match status" value="1"/>
</dbReference>
<evidence type="ECO:0000256" key="5">
    <source>
        <dbReference type="ARBA" id="ARBA00022989"/>
    </source>
</evidence>
<evidence type="ECO:0000259" key="10">
    <source>
        <dbReference type="PROSITE" id="PS50850"/>
    </source>
</evidence>
<dbReference type="RefSeq" id="WP_209707062.1">
    <property type="nucleotide sequence ID" value="NZ_JAGIOO010000001.1"/>
</dbReference>
<evidence type="ECO:0000256" key="7">
    <source>
        <dbReference type="ARBA" id="ARBA00038075"/>
    </source>
</evidence>
<keyword evidence="6 9" id="KW-0472">Membrane</keyword>
<evidence type="ECO:0000256" key="1">
    <source>
        <dbReference type="ARBA" id="ARBA00004429"/>
    </source>
</evidence>
<comment type="subcellular location">
    <subcellularLocation>
        <location evidence="1">Cell inner membrane</location>
        <topology evidence="1">Multi-pass membrane protein</topology>
    </subcellularLocation>
</comment>
<gene>
    <name evidence="11" type="ORF">JOF53_003251</name>
</gene>
<organism evidence="11 12">
    <name type="scientific">Crossiella equi</name>
    <dbReference type="NCBI Taxonomy" id="130796"/>
    <lineage>
        <taxon>Bacteria</taxon>
        <taxon>Bacillati</taxon>
        <taxon>Actinomycetota</taxon>
        <taxon>Actinomycetes</taxon>
        <taxon>Pseudonocardiales</taxon>
        <taxon>Pseudonocardiaceae</taxon>
        <taxon>Crossiella</taxon>
    </lineage>
</organism>
<dbReference type="PANTHER" id="PTHR23513">
    <property type="entry name" value="INTEGRAL MEMBRANE EFFLUX PROTEIN-RELATED"/>
    <property type="match status" value="1"/>
</dbReference>
<protein>
    <recommendedName>
        <fullName evidence="8">Multidrug efflux pump Tap</fullName>
    </recommendedName>
</protein>
<keyword evidence="2" id="KW-0813">Transport</keyword>
<feature type="transmembrane region" description="Helical" evidence="9">
    <location>
        <begin position="294"/>
        <end position="312"/>
    </location>
</feature>
<evidence type="ECO:0000256" key="3">
    <source>
        <dbReference type="ARBA" id="ARBA00022475"/>
    </source>
</evidence>
<keyword evidence="12" id="KW-1185">Reference proteome</keyword>
<reference evidence="11 12" key="1">
    <citation type="submission" date="2021-03" db="EMBL/GenBank/DDBJ databases">
        <title>Sequencing the genomes of 1000 actinobacteria strains.</title>
        <authorList>
            <person name="Klenk H.-P."/>
        </authorList>
    </citation>
    <scope>NUCLEOTIDE SEQUENCE [LARGE SCALE GENOMIC DNA]</scope>
    <source>
        <strain evidence="11 12">DSM 44580</strain>
    </source>
</reference>
<feature type="transmembrane region" description="Helical" evidence="9">
    <location>
        <begin position="232"/>
        <end position="255"/>
    </location>
</feature>
<dbReference type="InterPro" id="IPR036259">
    <property type="entry name" value="MFS_trans_sf"/>
</dbReference>
<dbReference type="EMBL" id="JAGIOO010000001">
    <property type="protein sequence ID" value="MBP2474379.1"/>
    <property type="molecule type" value="Genomic_DNA"/>
</dbReference>
<evidence type="ECO:0000256" key="8">
    <source>
        <dbReference type="ARBA" id="ARBA00040914"/>
    </source>
</evidence>
<evidence type="ECO:0000313" key="12">
    <source>
        <dbReference type="Proteomes" id="UP001519363"/>
    </source>
</evidence>
<feature type="transmembrane region" description="Helical" evidence="9">
    <location>
        <begin position="50"/>
        <end position="74"/>
    </location>
</feature>
<dbReference type="Pfam" id="PF00083">
    <property type="entry name" value="Sugar_tr"/>
    <property type="match status" value="1"/>
</dbReference>
<dbReference type="Pfam" id="PF07690">
    <property type="entry name" value="MFS_1"/>
    <property type="match status" value="1"/>
</dbReference>
<feature type="transmembrane region" description="Helical" evidence="9">
    <location>
        <begin position="318"/>
        <end position="341"/>
    </location>
</feature>
<feature type="transmembrane region" description="Helical" evidence="9">
    <location>
        <begin position="94"/>
        <end position="121"/>
    </location>
</feature>
<dbReference type="InterPro" id="IPR011701">
    <property type="entry name" value="MFS"/>
</dbReference>
<comment type="similarity">
    <text evidence="7">Belongs to the major facilitator superfamily. Drug:H(+) antiporter-3 (DHA3) (TC 2.A.1.21) family.</text>
</comment>
<keyword evidence="3" id="KW-1003">Cell membrane</keyword>
<dbReference type="PROSITE" id="PS00216">
    <property type="entry name" value="SUGAR_TRANSPORT_1"/>
    <property type="match status" value="1"/>
</dbReference>
<name>A0ABS5ACR5_9PSEU</name>
<evidence type="ECO:0000313" key="11">
    <source>
        <dbReference type="EMBL" id="MBP2474379.1"/>
    </source>
</evidence>
<evidence type="ECO:0000256" key="4">
    <source>
        <dbReference type="ARBA" id="ARBA00022692"/>
    </source>
</evidence>
<evidence type="ECO:0000256" key="2">
    <source>
        <dbReference type="ARBA" id="ARBA00022448"/>
    </source>
</evidence>
<dbReference type="PROSITE" id="PS50850">
    <property type="entry name" value="MFS"/>
    <property type="match status" value="1"/>
</dbReference>
<dbReference type="InterPro" id="IPR005828">
    <property type="entry name" value="MFS_sugar_transport-like"/>
</dbReference>
<dbReference type="CDD" id="cd06173">
    <property type="entry name" value="MFS_MefA_like"/>
    <property type="match status" value="1"/>
</dbReference>
<accession>A0ABS5ACR5</accession>
<feature type="transmembrane region" description="Helical" evidence="9">
    <location>
        <begin position="353"/>
        <end position="376"/>
    </location>
</feature>
<dbReference type="InterPro" id="IPR005829">
    <property type="entry name" value="Sugar_transporter_CS"/>
</dbReference>
<feature type="transmembrane region" description="Helical" evidence="9">
    <location>
        <begin position="382"/>
        <end position="401"/>
    </location>
</feature>
<dbReference type="Proteomes" id="UP001519363">
    <property type="component" value="Unassembled WGS sequence"/>
</dbReference>
<sequence length="425" mass="42873">MNVQSSGEAARPSRVPVWGLLGSTALSVTGNAIVGVAMPILVLQRTGSAVLAGVVAAAAAGPPVLSALFGGALVDRFGRRRSSVAADLLSGAAVAALPLLDLAVGLGIGLILALVALGAVFDGPGMAARESLRPDVARRTGLPLEKVNSWGEAVDGIGGIAGPGLAGVLIAVVGPMNTLWATVVMFALASLLTFTVVPDSAAPVAAPVEREPYWRSVWQGLRFVWTERALRATALTGMFVVLFISPLSSVIMPAFLFEAGKPEQTGFVLAVFAVGGVLGAIGYGLLARRASRRAVLLVSLLLTSLGLGGFAFSAHFGWVLALALVVGVVSGPINPVTAVVMQERTPDAMRGRVIGSITSLSLAASPLGAVVAGPIVEFSGPATAFAIIGVGCLLATGYAALTPGLRHIEPPAAVRSGGPGAVLPR</sequence>
<evidence type="ECO:0000256" key="6">
    <source>
        <dbReference type="ARBA" id="ARBA00023136"/>
    </source>
</evidence>
<keyword evidence="4 9" id="KW-0812">Transmembrane</keyword>
<feature type="domain" description="Major facilitator superfamily (MFS) profile" evidence="10">
    <location>
        <begin position="15"/>
        <end position="407"/>
    </location>
</feature>
<evidence type="ECO:0000256" key="9">
    <source>
        <dbReference type="SAM" id="Phobius"/>
    </source>
</evidence>
<dbReference type="SUPFAM" id="SSF103473">
    <property type="entry name" value="MFS general substrate transporter"/>
    <property type="match status" value="1"/>
</dbReference>
<comment type="caution">
    <text evidence="11">The sequence shown here is derived from an EMBL/GenBank/DDBJ whole genome shotgun (WGS) entry which is preliminary data.</text>
</comment>
<feature type="transmembrane region" description="Helical" evidence="9">
    <location>
        <begin position="267"/>
        <end position="287"/>
    </location>
</feature>
<feature type="transmembrane region" description="Helical" evidence="9">
    <location>
        <begin position="20"/>
        <end position="43"/>
    </location>
</feature>
<dbReference type="PANTHER" id="PTHR23513:SF9">
    <property type="entry name" value="ENTEROBACTIN EXPORTER ENTS"/>
    <property type="match status" value="1"/>
</dbReference>
<keyword evidence="5 9" id="KW-1133">Transmembrane helix</keyword>
<proteinExistence type="inferred from homology"/>